<dbReference type="EMBL" id="RBKU01000001">
    <property type="protein sequence ID" value="RKR83484.1"/>
    <property type="molecule type" value="Genomic_DNA"/>
</dbReference>
<dbReference type="AlphaFoldDB" id="A0A495J550"/>
<dbReference type="Proteomes" id="UP000268007">
    <property type="component" value="Unassembled WGS sequence"/>
</dbReference>
<protein>
    <submittedName>
        <fullName evidence="1">Uncharacterized protein</fullName>
    </submittedName>
</protein>
<evidence type="ECO:0000313" key="2">
    <source>
        <dbReference type="Proteomes" id="UP000268007"/>
    </source>
</evidence>
<accession>A0A495J550</accession>
<gene>
    <name evidence="1" type="ORF">BDD43_3693</name>
</gene>
<name>A0A495J550_9SPHI</name>
<proteinExistence type="predicted"/>
<comment type="caution">
    <text evidence="1">The sequence shown here is derived from an EMBL/GenBank/DDBJ whole genome shotgun (WGS) entry which is preliminary data.</text>
</comment>
<sequence length="95" mass="11375">MTYQEALKKLNSYNYLLRTRIVNKETNKSILIGLITVVPADLKWESHHKWENPYDLEYSNFLLYRECRIVFLTKSNTMLFEHNLESYHLSSTDNS</sequence>
<keyword evidence="2" id="KW-1185">Reference proteome</keyword>
<organism evidence="1 2">
    <name type="scientific">Mucilaginibacter gracilis</name>
    <dbReference type="NCBI Taxonomy" id="423350"/>
    <lineage>
        <taxon>Bacteria</taxon>
        <taxon>Pseudomonadati</taxon>
        <taxon>Bacteroidota</taxon>
        <taxon>Sphingobacteriia</taxon>
        <taxon>Sphingobacteriales</taxon>
        <taxon>Sphingobacteriaceae</taxon>
        <taxon>Mucilaginibacter</taxon>
    </lineage>
</organism>
<reference evidence="1 2" key="1">
    <citation type="submission" date="2018-10" db="EMBL/GenBank/DDBJ databases">
        <title>Genomic Encyclopedia of Archaeal and Bacterial Type Strains, Phase II (KMG-II): from individual species to whole genera.</title>
        <authorList>
            <person name="Goeker M."/>
        </authorList>
    </citation>
    <scope>NUCLEOTIDE SEQUENCE [LARGE SCALE GENOMIC DNA]</scope>
    <source>
        <strain evidence="1 2">DSM 18602</strain>
    </source>
</reference>
<evidence type="ECO:0000313" key="1">
    <source>
        <dbReference type="EMBL" id="RKR83484.1"/>
    </source>
</evidence>